<keyword evidence="3" id="KW-1185">Reference proteome</keyword>
<feature type="compositionally biased region" description="Polar residues" evidence="1">
    <location>
        <begin position="206"/>
        <end position="221"/>
    </location>
</feature>
<name>A0A7D9E4I3_PARCT</name>
<protein>
    <submittedName>
        <fullName evidence="2">Uncharacterized protein</fullName>
    </submittedName>
</protein>
<gene>
    <name evidence="2" type="ORF">PACLA_8A069785</name>
</gene>
<proteinExistence type="predicted"/>
<dbReference type="AlphaFoldDB" id="A0A7D9E4I3"/>
<evidence type="ECO:0000313" key="2">
    <source>
        <dbReference type="EMBL" id="CAB3999865.1"/>
    </source>
</evidence>
<feature type="region of interest" description="Disordered" evidence="1">
    <location>
        <begin position="165"/>
        <end position="226"/>
    </location>
</feature>
<accession>A0A7D9E4I3</accession>
<feature type="compositionally biased region" description="Polar residues" evidence="1">
    <location>
        <begin position="438"/>
        <end position="447"/>
    </location>
</feature>
<sequence>MATLHEMATDRRRLSRGKLISDSLNDLPRTSRYAFDGSKPTSRQSLHSRCASFPQRSSKSPFFVRHNPHPKRVIHLKGLLDVPVCTVIDSNSHEDPARFLVRTPALPSEGPARLRGLRMPLNATSFVTCKEKAVPGIGLVPITQTWREELARLTEAAGLRKRHPIISKTGLLQPPGSRQSDRPIASREGVNGDLPPSRNGDKPRTPGNQETPPASRQCSRQASDRPLEHIISVTDNEGWVMETLCNILQTDSITAVQSWLVNAPGREKELVLDMIRAISTSDYEFREGYQQAVRSPIYEDQLLQHESTLDIDAIREFNETHGRKSNRDQEIFKEERQTTPAVEELQKPRTSASQNGVKAANDWIASELKPSSPFKPRPGTTDAQIEEIRSKLESRCSPRVFSHQSRVPPSRHSSRAVSQQSVYVPPAQSLDAAAQRPPTHQSIKSQQSVLKSILEYKPEKE</sequence>
<reference evidence="2" key="1">
    <citation type="submission" date="2020-04" db="EMBL/GenBank/DDBJ databases">
        <authorList>
            <person name="Alioto T."/>
            <person name="Alioto T."/>
            <person name="Gomez Garrido J."/>
        </authorList>
    </citation>
    <scope>NUCLEOTIDE SEQUENCE</scope>
    <source>
        <strain evidence="2">A484AB</strain>
    </source>
</reference>
<feature type="region of interest" description="Disordered" evidence="1">
    <location>
        <begin position="320"/>
        <end position="357"/>
    </location>
</feature>
<organism evidence="2 3">
    <name type="scientific">Paramuricea clavata</name>
    <name type="common">Red gorgonian</name>
    <name type="synonym">Violescent sea-whip</name>
    <dbReference type="NCBI Taxonomy" id="317549"/>
    <lineage>
        <taxon>Eukaryota</taxon>
        <taxon>Metazoa</taxon>
        <taxon>Cnidaria</taxon>
        <taxon>Anthozoa</taxon>
        <taxon>Octocorallia</taxon>
        <taxon>Malacalcyonacea</taxon>
        <taxon>Plexauridae</taxon>
        <taxon>Paramuricea</taxon>
    </lineage>
</organism>
<dbReference type="InterPro" id="IPR037394">
    <property type="entry name" value="TBATA-like"/>
</dbReference>
<comment type="caution">
    <text evidence="2">The sequence shown here is derived from an EMBL/GenBank/DDBJ whole genome shotgun (WGS) entry which is preliminary data.</text>
</comment>
<dbReference type="Proteomes" id="UP001152795">
    <property type="component" value="Unassembled WGS sequence"/>
</dbReference>
<dbReference type="PANTHER" id="PTHR33772:SF1">
    <property type="entry name" value="PROTEIN TBATA"/>
    <property type="match status" value="1"/>
</dbReference>
<feature type="region of interest" description="Disordered" evidence="1">
    <location>
        <begin position="395"/>
        <end position="447"/>
    </location>
</feature>
<evidence type="ECO:0000256" key="1">
    <source>
        <dbReference type="SAM" id="MobiDB-lite"/>
    </source>
</evidence>
<dbReference type="Pfam" id="PF15256">
    <property type="entry name" value="SPATIAL"/>
    <property type="match status" value="1"/>
</dbReference>
<dbReference type="OrthoDB" id="9982103at2759"/>
<evidence type="ECO:0000313" key="3">
    <source>
        <dbReference type="Proteomes" id="UP001152795"/>
    </source>
</evidence>
<dbReference type="EMBL" id="CACRXK020003689">
    <property type="protein sequence ID" value="CAB3999865.1"/>
    <property type="molecule type" value="Genomic_DNA"/>
</dbReference>
<dbReference type="PANTHER" id="PTHR33772">
    <property type="entry name" value="THYMUS, BRAIN AND TESTES-ASSOCIATED"/>
    <property type="match status" value="1"/>
</dbReference>
<feature type="compositionally biased region" description="Basic and acidic residues" evidence="1">
    <location>
        <begin position="320"/>
        <end position="337"/>
    </location>
</feature>